<evidence type="ECO:0000313" key="3">
    <source>
        <dbReference type="EMBL" id="VDM81156.1"/>
    </source>
</evidence>
<protein>
    <recommendedName>
        <fullName evidence="2">Reverse transcriptase domain-containing protein</fullName>
    </recommendedName>
</protein>
<feature type="region of interest" description="Disordered" evidence="1">
    <location>
        <begin position="47"/>
        <end position="71"/>
    </location>
</feature>
<dbReference type="AlphaFoldDB" id="A0A3P7JCY0"/>
<name>A0A3P7JCY0_STRVU</name>
<accession>A0A3P7JCY0</accession>
<dbReference type="InterPro" id="IPR000477">
    <property type="entry name" value="RT_dom"/>
</dbReference>
<evidence type="ECO:0000256" key="1">
    <source>
        <dbReference type="SAM" id="MobiDB-lite"/>
    </source>
</evidence>
<feature type="domain" description="Reverse transcriptase" evidence="2">
    <location>
        <begin position="1"/>
        <end position="70"/>
    </location>
</feature>
<feature type="compositionally biased region" description="Basic and acidic residues" evidence="1">
    <location>
        <begin position="48"/>
        <end position="58"/>
    </location>
</feature>
<evidence type="ECO:0000259" key="2">
    <source>
        <dbReference type="PROSITE" id="PS50878"/>
    </source>
</evidence>
<dbReference type="EMBL" id="UYYB01111622">
    <property type="protein sequence ID" value="VDM81156.1"/>
    <property type="molecule type" value="Genomic_DNA"/>
</dbReference>
<proteinExistence type="predicted"/>
<evidence type="ECO:0000313" key="4">
    <source>
        <dbReference type="Proteomes" id="UP000270094"/>
    </source>
</evidence>
<gene>
    <name evidence="3" type="ORF">SVUK_LOCUS16154</name>
</gene>
<dbReference type="PROSITE" id="PS50878">
    <property type="entry name" value="RT_POL"/>
    <property type="match status" value="1"/>
</dbReference>
<organism evidence="3 4">
    <name type="scientific">Strongylus vulgaris</name>
    <name type="common">Blood worm</name>
    <dbReference type="NCBI Taxonomy" id="40348"/>
    <lineage>
        <taxon>Eukaryota</taxon>
        <taxon>Metazoa</taxon>
        <taxon>Ecdysozoa</taxon>
        <taxon>Nematoda</taxon>
        <taxon>Chromadorea</taxon>
        <taxon>Rhabditida</taxon>
        <taxon>Rhabditina</taxon>
        <taxon>Rhabditomorpha</taxon>
        <taxon>Strongyloidea</taxon>
        <taxon>Strongylidae</taxon>
        <taxon>Strongylus</taxon>
    </lineage>
</organism>
<reference evidence="3 4" key="1">
    <citation type="submission" date="2018-11" db="EMBL/GenBank/DDBJ databases">
        <authorList>
            <consortium name="Pathogen Informatics"/>
        </authorList>
    </citation>
    <scope>NUCLEOTIDE SEQUENCE [LARGE SCALE GENOMIC DNA]</scope>
</reference>
<dbReference type="Proteomes" id="UP000270094">
    <property type="component" value="Unassembled WGS sequence"/>
</dbReference>
<sequence length="71" mass="8190">MDTVTEEQLSWTLPYADNVVLIAVSGEEFEEKVQRWKNQLKRYGLKPNVEKTEHREMGSHNPGTYAPVVSQ</sequence>
<keyword evidence="4" id="KW-1185">Reference proteome</keyword>